<dbReference type="InterPro" id="IPR036249">
    <property type="entry name" value="Thioredoxin-like_sf"/>
</dbReference>
<dbReference type="Gene3D" id="3.40.30.10">
    <property type="entry name" value="Glutaredoxin"/>
    <property type="match status" value="1"/>
</dbReference>
<feature type="domain" description="Thioredoxin" evidence="1">
    <location>
        <begin position="2"/>
        <end position="61"/>
    </location>
</feature>
<protein>
    <recommendedName>
        <fullName evidence="1">Thioredoxin domain-containing protein</fullName>
    </recommendedName>
</protein>
<dbReference type="InterPro" id="IPR013766">
    <property type="entry name" value="Thioredoxin_domain"/>
</dbReference>
<evidence type="ECO:0000259" key="1">
    <source>
        <dbReference type="Pfam" id="PF00085"/>
    </source>
</evidence>
<dbReference type="InParanoid" id="E4X6Z9"/>
<evidence type="ECO:0000313" key="2">
    <source>
        <dbReference type="EMBL" id="CBY07889.1"/>
    </source>
</evidence>
<dbReference type="AlphaFoldDB" id="E4X6Z9"/>
<sequence>MPDLEELNTRFYDKLDMVLIDCDEREFGRILWDEDVRGTPTFRIYRDGRCLSAFSGLEQDAVSGKLEQIA</sequence>
<dbReference type="EMBL" id="FN653027">
    <property type="protein sequence ID" value="CBY07889.1"/>
    <property type="molecule type" value="Genomic_DNA"/>
</dbReference>
<name>E4X6Z9_OIKDI</name>
<reference evidence="2" key="1">
    <citation type="journal article" date="2010" name="Science">
        <title>Plasticity of animal genome architecture unmasked by rapid evolution of a pelagic tunicate.</title>
        <authorList>
            <person name="Denoeud F."/>
            <person name="Henriet S."/>
            <person name="Mungpakdee S."/>
            <person name="Aury J.M."/>
            <person name="Da Silva C."/>
            <person name="Brinkmann H."/>
            <person name="Mikhaleva J."/>
            <person name="Olsen L.C."/>
            <person name="Jubin C."/>
            <person name="Canestro C."/>
            <person name="Bouquet J.M."/>
            <person name="Danks G."/>
            <person name="Poulain J."/>
            <person name="Campsteijn C."/>
            <person name="Adamski M."/>
            <person name="Cross I."/>
            <person name="Yadetie F."/>
            <person name="Muffato M."/>
            <person name="Louis A."/>
            <person name="Butcher S."/>
            <person name="Tsagkogeorga G."/>
            <person name="Konrad A."/>
            <person name="Singh S."/>
            <person name="Jensen M.F."/>
            <person name="Cong E.H."/>
            <person name="Eikeseth-Otteraa H."/>
            <person name="Noel B."/>
            <person name="Anthouard V."/>
            <person name="Porcel B.M."/>
            <person name="Kachouri-Lafond R."/>
            <person name="Nishino A."/>
            <person name="Ugolini M."/>
            <person name="Chourrout P."/>
            <person name="Nishida H."/>
            <person name="Aasland R."/>
            <person name="Huzurbazar S."/>
            <person name="Westhof E."/>
            <person name="Delsuc F."/>
            <person name="Lehrach H."/>
            <person name="Reinhardt R."/>
            <person name="Weissenbach J."/>
            <person name="Roy S.W."/>
            <person name="Artiguenave F."/>
            <person name="Postlethwait J.H."/>
            <person name="Manak J.R."/>
            <person name="Thompson E.M."/>
            <person name="Jaillon O."/>
            <person name="Du Pasquier L."/>
            <person name="Boudinot P."/>
            <person name="Liberles D.A."/>
            <person name="Volff J.N."/>
            <person name="Philippe H."/>
            <person name="Lenhard B."/>
            <person name="Roest Crollius H."/>
            <person name="Wincker P."/>
            <person name="Chourrout D."/>
        </authorList>
    </citation>
    <scope>NUCLEOTIDE SEQUENCE [LARGE SCALE GENOMIC DNA]</scope>
</reference>
<dbReference type="SUPFAM" id="SSF52833">
    <property type="entry name" value="Thioredoxin-like"/>
    <property type="match status" value="1"/>
</dbReference>
<dbReference type="Pfam" id="PF00085">
    <property type="entry name" value="Thioredoxin"/>
    <property type="match status" value="1"/>
</dbReference>
<evidence type="ECO:0000313" key="3">
    <source>
        <dbReference type="Proteomes" id="UP000001307"/>
    </source>
</evidence>
<keyword evidence="3" id="KW-1185">Reference proteome</keyword>
<accession>E4X6Z9</accession>
<proteinExistence type="predicted"/>
<gene>
    <name evidence="2" type="ORF">GSOID_T00003247001</name>
</gene>
<dbReference type="Proteomes" id="UP000001307">
    <property type="component" value="Unassembled WGS sequence"/>
</dbReference>
<organism evidence="2">
    <name type="scientific">Oikopleura dioica</name>
    <name type="common">Tunicate</name>
    <dbReference type="NCBI Taxonomy" id="34765"/>
    <lineage>
        <taxon>Eukaryota</taxon>
        <taxon>Metazoa</taxon>
        <taxon>Chordata</taxon>
        <taxon>Tunicata</taxon>
        <taxon>Appendicularia</taxon>
        <taxon>Copelata</taxon>
        <taxon>Oikopleuridae</taxon>
        <taxon>Oikopleura</taxon>
    </lineage>
</organism>